<dbReference type="RefSeq" id="WP_069834039.1">
    <property type="nucleotide sequence ID" value="NZ_MDGQ01000003.1"/>
</dbReference>
<comment type="similarity">
    <text evidence="1">Belongs to the metallo-dependent hydrolases superfamily. CpsB/CapC family.</text>
</comment>
<keyword evidence="3" id="KW-0378">Hydrolase</keyword>
<sequence>MSIFSFLKSNKATKPDLGGLKVDIHSHLIPGIDDGVQNMDECLTILKEMEHLGYQKVITTPHTMVGSYDNTPEIIYSGLEKVKTAVQKEGLNIEIEAATEYFLDESFMEKLDSGEKLMTFSGNHVLVETSFISPPPQLKEASFQLTMKGYKMVFAHPERYLYLIEDKVLLEELIDRDIIFQLNAVALTGCYSKPIQKFAEKLIDMKIPRLVGTDCHHMRHIDLLKEATMTKHWKRLLDLDLLNNSL</sequence>
<gene>
    <name evidence="5" type="ORF">BFP71_03435</name>
</gene>
<dbReference type="EC" id="3.1.3.48" evidence="2"/>
<reference evidence="5 6" key="1">
    <citation type="submission" date="2016-08" db="EMBL/GenBank/DDBJ databases">
        <title>Draft genome of Fabibacter sp. strain SK-8.</title>
        <authorList>
            <person name="Wong S.-K."/>
            <person name="Hamasaki K."/>
            <person name="Yoshizawa S."/>
        </authorList>
    </citation>
    <scope>NUCLEOTIDE SEQUENCE [LARGE SCALE GENOMIC DNA]</scope>
    <source>
        <strain evidence="5 6">SK-8</strain>
    </source>
</reference>
<dbReference type="Gene3D" id="3.20.20.140">
    <property type="entry name" value="Metal-dependent hydrolases"/>
    <property type="match status" value="1"/>
</dbReference>
<name>A0A1E5T600_9BACT</name>
<evidence type="ECO:0000256" key="3">
    <source>
        <dbReference type="ARBA" id="ARBA00022801"/>
    </source>
</evidence>
<dbReference type="AlphaFoldDB" id="A0A1E5T600"/>
<comment type="caution">
    <text evidence="5">The sequence shown here is derived from an EMBL/GenBank/DDBJ whole genome shotgun (WGS) entry which is preliminary data.</text>
</comment>
<dbReference type="Proteomes" id="UP000095552">
    <property type="component" value="Unassembled WGS sequence"/>
</dbReference>
<comment type="catalytic activity">
    <reaction evidence="4">
        <text>O-phospho-L-tyrosyl-[protein] + H2O = L-tyrosyl-[protein] + phosphate</text>
        <dbReference type="Rhea" id="RHEA:10684"/>
        <dbReference type="Rhea" id="RHEA-COMP:10136"/>
        <dbReference type="Rhea" id="RHEA-COMP:20101"/>
        <dbReference type="ChEBI" id="CHEBI:15377"/>
        <dbReference type="ChEBI" id="CHEBI:43474"/>
        <dbReference type="ChEBI" id="CHEBI:46858"/>
        <dbReference type="ChEBI" id="CHEBI:61978"/>
        <dbReference type="EC" id="3.1.3.48"/>
    </reaction>
</comment>
<dbReference type="SUPFAM" id="SSF89550">
    <property type="entry name" value="PHP domain-like"/>
    <property type="match status" value="1"/>
</dbReference>
<dbReference type="STRING" id="1563681.BFP71_03435"/>
<evidence type="ECO:0000313" key="5">
    <source>
        <dbReference type="EMBL" id="OEK06727.1"/>
    </source>
</evidence>
<evidence type="ECO:0000256" key="2">
    <source>
        <dbReference type="ARBA" id="ARBA00013064"/>
    </source>
</evidence>
<dbReference type="InterPro" id="IPR016667">
    <property type="entry name" value="Caps_polysacc_synth_CpsB/CapC"/>
</dbReference>
<dbReference type="Pfam" id="PF19567">
    <property type="entry name" value="CpsB_CapC"/>
    <property type="match status" value="1"/>
</dbReference>
<evidence type="ECO:0000313" key="6">
    <source>
        <dbReference type="Proteomes" id="UP000095552"/>
    </source>
</evidence>
<organism evidence="5 6">
    <name type="scientific">Roseivirga misakiensis</name>
    <dbReference type="NCBI Taxonomy" id="1563681"/>
    <lineage>
        <taxon>Bacteria</taxon>
        <taxon>Pseudomonadati</taxon>
        <taxon>Bacteroidota</taxon>
        <taxon>Cytophagia</taxon>
        <taxon>Cytophagales</taxon>
        <taxon>Roseivirgaceae</taxon>
        <taxon>Roseivirga</taxon>
    </lineage>
</organism>
<dbReference type="GO" id="GO:0030145">
    <property type="term" value="F:manganese ion binding"/>
    <property type="evidence" value="ECO:0007669"/>
    <property type="project" value="InterPro"/>
</dbReference>
<dbReference type="EMBL" id="MDGQ01000003">
    <property type="protein sequence ID" value="OEK06727.1"/>
    <property type="molecule type" value="Genomic_DNA"/>
</dbReference>
<accession>A0A1E5T600</accession>
<dbReference type="GO" id="GO:0004725">
    <property type="term" value="F:protein tyrosine phosphatase activity"/>
    <property type="evidence" value="ECO:0007669"/>
    <property type="project" value="UniProtKB-EC"/>
</dbReference>
<evidence type="ECO:0000256" key="1">
    <source>
        <dbReference type="ARBA" id="ARBA00005750"/>
    </source>
</evidence>
<dbReference type="InterPro" id="IPR016195">
    <property type="entry name" value="Pol/histidinol_Pase-like"/>
</dbReference>
<keyword evidence="6" id="KW-1185">Reference proteome</keyword>
<dbReference type="PANTHER" id="PTHR39181">
    <property type="entry name" value="TYROSINE-PROTEIN PHOSPHATASE YWQE"/>
    <property type="match status" value="1"/>
</dbReference>
<dbReference type="PANTHER" id="PTHR39181:SF1">
    <property type="entry name" value="TYROSINE-PROTEIN PHOSPHATASE YWQE"/>
    <property type="match status" value="1"/>
</dbReference>
<protein>
    <recommendedName>
        <fullName evidence="2">protein-tyrosine-phosphatase</fullName>
        <ecNumber evidence="2">3.1.3.48</ecNumber>
    </recommendedName>
</protein>
<evidence type="ECO:0000256" key="4">
    <source>
        <dbReference type="ARBA" id="ARBA00051722"/>
    </source>
</evidence>
<dbReference type="PIRSF" id="PIRSF016557">
    <property type="entry name" value="Caps_synth_CpsB"/>
    <property type="match status" value="1"/>
</dbReference>
<proteinExistence type="inferred from homology"/>